<reference evidence="1" key="1">
    <citation type="submission" date="2022-12" db="EMBL/GenBank/DDBJ databases">
        <authorList>
            <person name="Webb A."/>
        </authorList>
    </citation>
    <scope>NUCLEOTIDE SEQUENCE</scope>
    <source>
        <strain evidence="1">Hp1</strain>
    </source>
</reference>
<dbReference type="AlphaFoldDB" id="A0AAV0UCW6"/>
<sequence length="199" mass="23074">MVTSFSRKKLEAGPRGDLFDEEFYAWVSAVGRFNWWHQDEPVVMIRSLMQQNFKPEQLARAFETAQGTRKHRALGVTMTKELLTHFKTSYVDPIGLFALLKLDISGQSIFSRPELSTWYEYVIKTVFRERREEVKEVAVLAKLAKKTAASIVSKHYSIDELDVMLDKAVLETDRMQQTYVDLGAAITRYQNLHFPLHIQ</sequence>
<gene>
    <name evidence="1" type="ORF">HBR001_LOCUS5863</name>
</gene>
<keyword evidence="2" id="KW-1185">Reference proteome</keyword>
<proteinExistence type="predicted"/>
<dbReference type="EMBL" id="CANTFL010001204">
    <property type="protein sequence ID" value="CAI5733504.1"/>
    <property type="molecule type" value="Genomic_DNA"/>
</dbReference>
<name>A0AAV0UCW6_HYABA</name>
<protein>
    <recommendedName>
        <fullName evidence="3">RXLR phytopathogen effector protein WY-domain domain-containing protein</fullName>
    </recommendedName>
</protein>
<accession>A0AAV0UCW6</accession>
<organism evidence="1 2">
    <name type="scientific">Hyaloperonospora brassicae</name>
    <name type="common">Brassica downy mildew</name>
    <name type="synonym">Peronospora brassicae</name>
    <dbReference type="NCBI Taxonomy" id="162125"/>
    <lineage>
        <taxon>Eukaryota</taxon>
        <taxon>Sar</taxon>
        <taxon>Stramenopiles</taxon>
        <taxon>Oomycota</taxon>
        <taxon>Peronosporomycetes</taxon>
        <taxon>Peronosporales</taxon>
        <taxon>Peronosporaceae</taxon>
        <taxon>Hyaloperonospora</taxon>
    </lineage>
</organism>
<evidence type="ECO:0000313" key="1">
    <source>
        <dbReference type="EMBL" id="CAI5733504.1"/>
    </source>
</evidence>
<evidence type="ECO:0000313" key="2">
    <source>
        <dbReference type="Proteomes" id="UP001162031"/>
    </source>
</evidence>
<dbReference type="Proteomes" id="UP001162031">
    <property type="component" value="Unassembled WGS sequence"/>
</dbReference>
<comment type="caution">
    <text evidence="1">The sequence shown here is derived from an EMBL/GenBank/DDBJ whole genome shotgun (WGS) entry which is preliminary data.</text>
</comment>
<evidence type="ECO:0008006" key="3">
    <source>
        <dbReference type="Google" id="ProtNLM"/>
    </source>
</evidence>